<keyword evidence="18" id="KW-1185">Reference proteome</keyword>
<dbReference type="GO" id="GO:0004930">
    <property type="term" value="F:G protein-coupled receptor activity"/>
    <property type="evidence" value="ECO:0007669"/>
    <property type="project" value="UniProtKB-KW"/>
</dbReference>
<evidence type="ECO:0000256" key="10">
    <source>
        <dbReference type="ARBA" id="ARBA00023170"/>
    </source>
</evidence>
<dbReference type="Gene3D" id="1.20.1070.10">
    <property type="entry name" value="Rhodopsin 7-helix transmembrane proteins"/>
    <property type="match status" value="1"/>
</dbReference>
<evidence type="ECO:0000256" key="2">
    <source>
        <dbReference type="ARBA" id="ARBA00022692"/>
    </source>
</evidence>
<name>A0A0D2VQ40_CAPO3</name>
<evidence type="ECO:0000259" key="15">
    <source>
        <dbReference type="PROSITE" id="PS50227"/>
    </source>
</evidence>
<evidence type="ECO:0000256" key="1">
    <source>
        <dbReference type="ARBA" id="ARBA00004141"/>
    </source>
</evidence>
<dbReference type="GO" id="GO:0005737">
    <property type="term" value="C:cytoplasm"/>
    <property type="evidence" value="ECO:0007669"/>
    <property type="project" value="TreeGrafter"/>
</dbReference>
<feature type="transmembrane region" description="Helical" evidence="13">
    <location>
        <begin position="4350"/>
        <end position="4373"/>
    </location>
</feature>
<dbReference type="GO" id="GO:0016020">
    <property type="term" value="C:membrane"/>
    <property type="evidence" value="ECO:0007669"/>
    <property type="project" value="UniProtKB-SubCell"/>
</dbReference>
<sequence length="4644" mass="484025">MTGAQLERGGSPTKAPPRLTAHPRGSRLLTLRAAFSSVLLLLLGFLAISAVAQPIFLDSISYTTLTTDCNYLDQYFYGTQLIHKSRLDICGNTFTETLFYHTECYGAPVFSLKTSGYIYQTGFELDAGNFQLALSSLTVNASSAAGLRAVQDYCNVSSGYKQVVDVSTTGCPGLGIAPLSDCPMRFVSISSYDVATVSHLLLSAEPFVLASCSLPYTSSSVHGREAYTSNYDVCPYPSDGPFNVFKSMASLKYATEGDAVSATIRRWSGPVDIPFEINCTVSEEETTAAPGDYVVLSSLVLSFGSGVLSQDVSVSFPQNAAPAMTRKLVLECASSAATVHAASGSSERIEIVLFDDDTDLFSFATPSVNSYPDRAGSVLVERTPASPESGTVQYYFVLDDIAPEDFSDSFPLSGEIEFGPGQESFLFELPMPAYNFDAHAPYIYSMHLNASANSVGTHSVLEVSVGGAYDPGTPYFQNVDHPLVLGETIYISSSFDSEFSFFQPFTCKWRLSDDSWTGAPASETFEVVSGIFSWEYSYSSPAVTLVVLPAETTLSKHFQLVPFDCLGSSVSDGSDGVQVAIQYQGLVPSIRLLADNYQASVWEGSIQVNVALSSALEEDATFPWEIVPDTAVADEDYSPANGLILFSAGSTEATVEITLPPNSSPSYGKSFTFRLMTEDPSFAVVAIDLPNAMLVEIYAHDNPDGEFTFSNVTAQTIPEGQSWSVELVRSVNWTLPVEIVLDDHFHERRKDSTSASTTRSNRGPRSTRNVPQPGRASRPNGELEPTLGRKASLRTRRDRDVVEEDARLQLSPNPVVFLPGETTKTITITALDDDRPEWDEYYPVYMQTFSIDTVGAAASPEQEILVLVPENDDPHGTFTIEQGVSTPVGTFLAINLHRDGQMPSNGVGYNVYYEIIPMTALPGVDYLVPENNYTVFDGNVWSLDTSIQIQILDTGLPAQDKFFEVRLLSIECPCVNPVIFPHISQVANSTVVRIEAQNGANGHFAFDDFSPRAINVTEGGVSLTVVRTDALYGACNLTISSTGQASLGYDFTSDPIQFVDGQATSTLYLQFIPQMDPVITRTAEVYLSGSCSGATLDSTPVTIIFPVANNPFGVFQIEQRDYPFETFGSYDIAVTRAWTSLGAVQINYEIFDSEGESPSDIQDNSGGSITMEPYQSYAYISFQYVDVSASQPRRTFFVNITSITKTDDPDPEPLSAPVIGVGLGQYWLAPTGTAGGDFVLQQISPLDLVKGGPPQPFRVDRLNSASGNVTVYLYFYSPVPFILTDQLLFVDGETTKTGYIQAVDDGRDSNAVAESLSIDHIDGIATSYTSDTLNVTIARDGFPGGTFFIAPVSQNMTVDRLAPVDLLILRAGDRAGEVKVWLNVVGTGDEHTAAFDTDYTLAPNPVTLAPFQAAGVVTLSWPISESPMPYQNIQLGIVSLTSADSELSPTYLESATAMLTVLPDEYANGLFAFDLEFVSQSVSSSGDVTFTIFRSVSTVGAVYVTILPEADSEFPEPAVFGEDVIGPENPIIVTFADGQQVGEFTVTAVMDSTPQVAKRILFRIANVTSADGLLINAGIDSDVYQATLDLEAHDYPHGVFGFLDAIVHVDPFNSTILTLTIKRDGGSIGGVRARVSTATATFGELADPNTDFVSVDGMLVEFADGQTEAQAQITLLENPEPHPDLNFLVVIDDVTLKPALPFSGAVPELNETASSVQVVIRYHDLESGTFQFSVTSASVNTGSGFWLDIDRIGEDNGDVVLQITPDLLSEQYPLDLTNNLPSFLAPMTVSFADAQLKQSIYLSTLSSIAPSVDSSVSLILTVLSHQYDNAAIGPEGTMVAVRLERFGGLIGAVTASFTVSFDGASAADIQVSPATSVTFADGESEQFINVTIVDDHIPEELEVLQITISDLVVDLESTGATPHYGQLSSQITIPDNDQGEYGTVFFASELVLAEEGASAVVTVTRVNGSYGAVAVALSASGNAESPSDYTLSSYLVSFADGEVSQNVTIDIIADGIPELQESIYLELQDPEGGVAIGSPSSMEVRIAANDNAYGTISFAADSETVTVVASETDSVQVTLNVTRTGGTIGKVRVRYSTVSGGVAGVGPASSGVDYTAITSNEFVMLAGASTAQITVTILANNLPTLDVGFLVFIEHVEIEEDVIIVFRRGNDKPDIGSRNASAITIAAHNDPNGVFEFATTGAIVQSTSGTYTLIVRRTGGTIGTASLSATASVSGQQYPIDLVQDASLASPLAVSFGDGSSQASAIITIVNNGLPRVTSTAVITLSIGSAGAYGRLGTNTTFTLTIPAHNNPHGIVSFGATSQSVSLVSSTSSAVTVQLNVTRTGGSIGALTVLYNTVSGGVSGVASATAGTDYVAVASGSLSLADGVSSGSIVITLPANSIPTLDVGFQVLLSSVSLTSLIGTGAVPTLGSGAAAQGNITIAAHNDPNGVFEFATTGAIVQSTSESYTLVVRRTGGTIGTASLSATASVSGQQYPIDLVLDASLASPLSVTFGDGSSQASTFITILNNGLPRVTSTAVITLSIGSAGAYARLGTNTTFTLTIPAHNNPHGAVSFAAGSQALTVAPLAGAASSIQLNLTRTGGSIGTLVVTYQTSAGGVAGIEAATAGEDFTPIVAATVTIPAGSASAFVMVTIPSNVAPELDRGFQVLLTNVAVSDLTNTGATPSLGSGAASMSNVTLSAQNDPNGVFEFAVTSVVADSTSGSYLLVVHRSAGTVGAAVLTGTASVSGQQYPLDLEQDVSLTTPLVFNFADGATTASASIVIVNNGQPRVSSTAVLTLAITSAGSYARLGDNTTVLFTIPAHNNPHGTVSFGATSQSVSVASSTSSAVTVQLNVTRTGGSIGALTVLYNTVSGGVSGVTSATAGTDYVAVASGSLSLADGVSSGSIVITLPANSIPTLDVGFRVLLSSVSLTSLVGTGAVPTLGLGAAAQGNITIAAHNDPNGVFEFATTGAIVQSTSGTYTLIVRRTGGTIGTASLSATASVSGQQYPIDLVQDASLASPLAVSFGDGSSQASAIITIVNNGLPRVTSTAVITLSIGSAGAYGRLGTNTTFTLTIPAHNNPHGIVSFGATSQSVSVVSSTSSAVTVQLNVTRTGGSIGALTVLYNTVSGGVSGVASATAGTDYVAVPSGSLSLADGVSSGSIVITLPANSIPTLDVGFQVLLSSVSLTSLIGTGAVPTLGSGAAAQGNITIAAHNDPNGVFEFATTGAIVQSTSESYTLVVRRTGGTIGTASLSATASVSGQQYPIDLVLDASLASPLSVTFGDGSSQASTFITILNNGLPRVTSTAVITLSIGSAGAYARLGTNTTFTLTIPAHDNPFGTVSFSSDSQALSLQQSAFLLTLNITRQGGTFGDIDLVFSTRNPTNAGLLPAVPSVDYQPLSSVTLRLVSGQSRSFVSVMILADTTPSFDEAFEVVLVSVSTPSQSAGAVPSVGVNNVALVTLLSHHYPSGVFAVATPNLFGIQSGESIPASFVQQVQSGSVVVVVQRGAGALDEAVVSWTLSPPSSRLSPTSGALVFAAGQREAQAVLSIVASPVPAVSSTIDFSIFSVTPAVTSLLNTSAALSRVVIVGNGDPFGVFTPQDARVTVATGAQTVTVVINRSQGALEPIEVRYSTAVIPNVDRREIALRPALADVDFVPVTNQKLTFAAGQTSASVQIALLGSSRPHLALGFKVVLVSAQRVGELSSTVPTPGGMLSSWDSLTSPRISADPATMVVIPASNAPTGSFVFDTSSTSVQVSNTSSSVSVRVSRLGGSTGSVTLGVNASSFDARPSVDFKLITTTLTFAAGDTSANATISILAAAFPKAAQTITLKLSVLTTMVDGSVVVLPDPVALLGSPSTSLLLLSQYGRPGVCESQTVGNYSWPETLAGGSAIVPCEFGFVGNASRQCLSGQLALWATADVSGCRDVQSLLSDLLSVPVTEDSLQLLAENANTMSTQVGALDEGALGSLATLLSEMSAVGASAGWPGQSSYNMMSVFDNLLGSSSAGLAAYQGGNSGANNLANVLTNFGYSLLGPSPTAGTTVTRSGENAIISASAVSVGSDANFTTSSGGNFSLPGSLFDMLNGQEVQGLFAVSFALYQTSDLFPAVNQTNSAVSNVISASVQGREVYNLTEPVTFVISHAPLPTPPTCTFYNFATQQWDAEGCVTSRLSSTSTQCQCYHLTNFALFFSLGDDEIDSISADILSNITYIGCALSIFGTVVTFMTFVLLKTLRTFAMKLVMHLCVAVFGINVVFLAGATQTGNQDQCKATGIFLHFFLLCSFCWMLSLGVNLYLGIVRLNTDTYIYYKHMLIASYGVPTLIVVITMAVDIDNYGGTEACWIQDQNALIGAFYVPVLLVIAANIFMFIKIVIAFQRAAKDRRILGAEERNNLRVLVTIFLMLGITWVFGVLAIDSATTALQYLFVIFNSFQGFFIFVFYCLNQRVLQAYRATLGGRFPFSYISSLAARTSQTSAGSSSAATAASSVGERPASSTSSYFSSLPTTSKEAGYASGTFSSTTDSMHDGGESGTQSHSSGGRGSKEARRVATLPGSATGTALDNSFVRQSEAAFTGLRRQLDADRAASPSRLPASLPTTAHPSTAIEMQQIVAPRPVAVQPAVSTRPARTLSPRDLKRLDTIDFSNV</sequence>
<dbReference type="Gene3D" id="4.10.1240.10">
    <property type="entry name" value="GPCR, family 2, extracellular hormone receptor domain"/>
    <property type="match status" value="1"/>
</dbReference>
<comment type="subcellular location">
    <subcellularLocation>
        <location evidence="1">Membrane</location>
        <topology evidence="1">Multi-pass membrane protein</topology>
    </subcellularLocation>
</comment>
<dbReference type="STRING" id="595528.A0A0D2VQ40"/>
<proteinExistence type="predicted"/>
<dbReference type="PROSITE" id="PS50261">
    <property type="entry name" value="G_PROTEIN_RECEP_F2_4"/>
    <property type="match status" value="1"/>
</dbReference>
<dbReference type="Pfam" id="PF00002">
    <property type="entry name" value="7tm_2"/>
    <property type="match status" value="1"/>
</dbReference>
<dbReference type="CDD" id="cd15040">
    <property type="entry name" value="7tmB2_Adhesion"/>
    <property type="match status" value="1"/>
</dbReference>
<dbReference type="SUPFAM" id="SSF81321">
    <property type="entry name" value="Family A G protein-coupled receptor-like"/>
    <property type="match status" value="1"/>
</dbReference>
<dbReference type="InterPro" id="IPR017981">
    <property type="entry name" value="GPCR_2-like_7TM"/>
</dbReference>
<feature type="transmembrane region" description="Helical" evidence="13">
    <location>
        <begin position="4209"/>
        <end position="4230"/>
    </location>
</feature>
<evidence type="ECO:0000256" key="4">
    <source>
        <dbReference type="ARBA" id="ARBA00022737"/>
    </source>
</evidence>
<keyword evidence="10 17" id="KW-0675">Receptor</keyword>
<feature type="transmembrane region" description="Helical" evidence="13">
    <location>
        <begin position="4274"/>
        <end position="4296"/>
    </location>
</feature>
<feature type="compositionally biased region" description="Low complexity" evidence="12">
    <location>
        <begin position="4493"/>
        <end position="4506"/>
    </location>
</feature>
<dbReference type="PANTHER" id="PTHR46682">
    <property type="entry name" value="ADHESION G-PROTEIN COUPLED RECEPTOR V1"/>
    <property type="match status" value="1"/>
</dbReference>
<gene>
    <name evidence="17" type="ORF">CAOG_003584</name>
</gene>
<evidence type="ECO:0000256" key="7">
    <source>
        <dbReference type="ARBA" id="ARBA00023040"/>
    </source>
</evidence>
<evidence type="ECO:0000256" key="8">
    <source>
        <dbReference type="ARBA" id="ARBA00023136"/>
    </source>
</evidence>
<dbReference type="SMART" id="SM00303">
    <property type="entry name" value="GPS"/>
    <property type="match status" value="1"/>
</dbReference>
<evidence type="ECO:0000259" key="16">
    <source>
        <dbReference type="PROSITE" id="PS50261"/>
    </source>
</evidence>
<evidence type="ECO:0000259" key="14">
    <source>
        <dbReference type="PROSITE" id="PS50221"/>
    </source>
</evidence>
<dbReference type="GO" id="GO:0007166">
    <property type="term" value="P:cell surface receptor signaling pathway"/>
    <property type="evidence" value="ECO:0007669"/>
    <property type="project" value="InterPro"/>
</dbReference>
<evidence type="ECO:0000313" key="17">
    <source>
        <dbReference type="EMBL" id="KJE92667.1"/>
    </source>
</evidence>
<dbReference type="InterPro" id="IPR046338">
    <property type="entry name" value="GAIN_dom_sf"/>
</dbReference>
<feature type="compositionally biased region" description="Polar residues" evidence="12">
    <location>
        <begin position="753"/>
        <end position="770"/>
    </location>
</feature>
<feature type="region of interest" description="Disordered" evidence="12">
    <location>
        <begin position="748"/>
        <end position="802"/>
    </location>
</feature>
<evidence type="ECO:0000256" key="6">
    <source>
        <dbReference type="ARBA" id="ARBA00022989"/>
    </source>
</evidence>
<feature type="transmembrane region" description="Helical" evidence="13">
    <location>
        <begin position="4242"/>
        <end position="4262"/>
    </location>
</feature>
<keyword evidence="6 13" id="KW-1133">Transmembrane helix</keyword>
<feature type="transmembrane region" description="Helical" evidence="13">
    <location>
        <begin position="4393"/>
        <end position="4414"/>
    </location>
</feature>
<dbReference type="InterPro" id="IPR038081">
    <property type="entry name" value="CalX-like_sf"/>
</dbReference>
<feature type="region of interest" description="Disordered" evidence="12">
    <location>
        <begin position="4482"/>
        <end position="4547"/>
    </location>
</feature>
<dbReference type="PROSITE" id="PS50221">
    <property type="entry name" value="GAIN_B"/>
    <property type="match status" value="1"/>
</dbReference>
<evidence type="ECO:0000256" key="13">
    <source>
        <dbReference type="SAM" id="Phobius"/>
    </source>
</evidence>
<keyword evidence="9" id="KW-1015">Disulfide bond</keyword>
<dbReference type="SMART" id="SM00237">
    <property type="entry name" value="Calx_beta"/>
    <property type="match status" value="7"/>
</dbReference>
<feature type="domain" description="GAIN-B" evidence="14">
    <location>
        <begin position="4050"/>
        <end position="4197"/>
    </location>
</feature>
<dbReference type="PRINTS" id="PR00249">
    <property type="entry name" value="GPCRSECRETIN"/>
</dbReference>
<evidence type="ECO:0000256" key="11">
    <source>
        <dbReference type="ARBA" id="ARBA00023224"/>
    </source>
</evidence>
<keyword evidence="11" id="KW-0807">Transducer</keyword>
<feature type="transmembrane region" description="Helical" evidence="13">
    <location>
        <begin position="4420"/>
        <end position="4442"/>
    </location>
</feature>
<keyword evidence="5" id="KW-0106">Calcium</keyword>
<dbReference type="GO" id="GO:0071277">
    <property type="term" value="P:cellular response to calcium ion"/>
    <property type="evidence" value="ECO:0007669"/>
    <property type="project" value="TreeGrafter"/>
</dbReference>
<evidence type="ECO:0000256" key="3">
    <source>
        <dbReference type="ARBA" id="ARBA00022729"/>
    </source>
</evidence>
<dbReference type="EMBL" id="KE346364">
    <property type="protein sequence ID" value="KJE92667.1"/>
    <property type="molecule type" value="Genomic_DNA"/>
</dbReference>
<dbReference type="OrthoDB" id="10037534at2759"/>
<dbReference type="InterPro" id="IPR026919">
    <property type="entry name" value="ADGRV1"/>
</dbReference>
<keyword evidence="7" id="KW-0297">G-protein coupled receptor</keyword>
<evidence type="ECO:0000256" key="5">
    <source>
        <dbReference type="ARBA" id="ARBA00022837"/>
    </source>
</evidence>
<feature type="region of interest" description="Disordered" evidence="12">
    <location>
        <begin position="1"/>
        <end position="21"/>
    </location>
</feature>
<dbReference type="eggNOG" id="KOG4193">
    <property type="taxonomic scope" value="Eukaryota"/>
</dbReference>
<dbReference type="Pfam" id="PF01825">
    <property type="entry name" value="GPS"/>
    <property type="match status" value="1"/>
</dbReference>
<feature type="domain" description="G-protein coupled receptors family 2 profile 1" evidence="15">
    <location>
        <begin position="3875"/>
        <end position="3930"/>
    </location>
</feature>
<dbReference type="eggNOG" id="KOG1306">
    <property type="taxonomic scope" value="Eukaryota"/>
</dbReference>
<dbReference type="InterPro" id="IPR003644">
    <property type="entry name" value="Calx_beta"/>
</dbReference>
<keyword evidence="4" id="KW-0677">Repeat</keyword>
<feature type="domain" description="G-protein coupled receptors family 2 profile 2" evidence="16">
    <location>
        <begin position="4206"/>
        <end position="4444"/>
    </location>
</feature>
<dbReference type="InParanoid" id="A0A0D2VQ40"/>
<dbReference type="InterPro" id="IPR001879">
    <property type="entry name" value="GPCR_2_extracellular_dom"/>
</dbReference>
<organism evidence="17 18">
    <name type="scientific">Capsaspora owczarzaki (strain ATCC 30864)</name>
    <dbReference type="NCBI Taxonomy" id="595528"/>
    <lineage>
        <taxon>Eukaryota</taxon>
        <taxon>Filasterea</taxon>
        <taxon>Capsaspora</taxon>
    </lineage>
</organism>
<dbReference type="PhylomeDB" id="A0A0D2VQ40"/>
<evidence type="ECO:0000256" key="9">
    <source>
        <dbReference type="ARBA" id="ARBA00023157"/>
    </source>
</evidence>
<feature type="transmembrane region" description="Helical" evidence="13">
    <location>
        <begin position="33"/>
        <end position="56"/>
    </location>
</feature>
<dbReference type="Gene3D" id="2.60.220.50">
    <property type="match status" value="1"/>
</dbReference>
<dbReference type="InterPro" id="IPR057244">
    <property type="entry name" value="GAIN_B"/>
</dbReference>
<evidence type="ECO:0000256" key="12">
    <source>
        <dbReference type="SAM" id="MobiDB-lite"/>
    </source>
</evidence>
<keyword evidence="2 13" id="KW-0812">Transmembrane</keyword>
<feature type="transmembrane region" description="Helical" evidence="13">
    <location>
        <begin position="4308"/>
        <end position="4330"/>
    </location>
</feature>
<dbReference type="Pfam" id="PF03160">
    <property type="entry name" value="Calx-beta"/>
    <property type="match status" value="12"/>
</dbReference>
<reference evidence="18" key="1">
    <citation type="submission" date="2011-02" db="EMBL/GenBank/DDBJ databases">
        <title>The Genome Sequence of Capsaspora owczarzaki ATCC 30864.</title>
        <authorList>
            <person name="Russ C."/>
            <person name="Cuomo C."/>
            <person name="Burger G."/>
            <person name="Gray M.W."/>
            <person name="Holland P.W.H."/>
            <person name="King N."/>
            <person name="Lang F.B.F."/>
            <person name="Roger A.J."/>
            <person name="Ruiz-Trillo I."/>
            <person name="Young S.K."/>
            <person name="Zeng Q."/>
            <person name="Gargeya S."/>
            <person name="Alvarado L."/>
            <person name="Berlin A."/>
            <person name="Chapman S.B."/>
            <person name="Chen Z."/>
            <person name="Freedman E."/>
            <person name="Gellesch M."/>
            <person name="Goldberg J."/>
            <person name="Griggs A."/>
            <person name="Gujja S."/>
            <person name="Heilman E."/>
            <person name="Heiman D."/>
            <person name="Howarth C."/>
            <person name="Mehta T."/>
            <person name="Neiman D."/>
            <person name="Pearson M."/>
            <person name="Roberts A."/>
            <person name="Saif S."/>
            <person name="Shea T."/>
            <person name="Shenoy N."/>
            <person name="Sisk P."/>
            <person name="Stolte C."/>
            <person name="Sykes S."/>
            <person name="White J."/>
            <person name="Yandava C."/>
            <person name="Haas B."/>
            <person name="Nusbaum C."/>
            <person name="Birren B."/>
        </authorList>
    </citation>
    <scope>NUCLEOTIDE SEQUENCE</scope>
    <source>
        <strain evidence="18">ATCC 30864</strain>
    </source>
</reference>
<dbReference type="PANTHER" id="PTHR46682:SF1">
    <property type="entry name" value="ADHESION G-PROTEIN COUPLED RECEPTOR V1"/>
    <property type="match status" value="1"/>
</dbReference>
<evidence type="ECO:0000313" key="18">
    <source>
        <dbReference type="Proteomes" id="UP000008743"/>
    </source>
</evidence>
<accession>A0A0D2VQ40</accession>
<dbReference type="InterPro" id="IPR000832">
    <property type="entry name" value="GPCR_2_secretin-like"/>
</dbReference>
<dbReference type="PROSITE" id="PS50227">
    <property type="entry name" value="G_PROTEIN_RECEP_F2_3"/>
    <property type="match status" value="1"/>
</dbReference>
<dbReference type="GO" id="GO:0001965">
    <property type="term" value="F:G-protein alpha-subunit binding"/>
    <property type="evidence" value="ECO:0007669"/>
    <property type="project" value="TreeGrafter"/>
</dbReference>
<dbReference type="InterPro" id="IPR000203">
    <property type="entry name" value="GPS"/>
</dbReference>
<dbReference type="Proteomes" id="UP000008743">
    <property type="component" value="Unassembled WGS sequence"/>
</dbReference>
<dbReference type="GO" id="GO:0010855">
    <property type="term" value="F:adenylate cyclase inhibitor activity"/>
    <property type="evidence" value="ECO:0007669"/>
    <property type="project" value="TreeGrafter"/>
</dbReference>
<keyword evidence="8 13" id="KW-0472">Membrane</keyword>
<dbReference type="Gene3D" id="2.60.40.2030">
    <property type="match status" value="19"/>
</dbReference>
<keyword evidence="3" id="KW-0732">Signal</keyword>
<dbReference type="SUPFAM" id="SSF141072">
    <property type="entry name" value="CalX-like"/>
    <property type="match status" value="25"/>
</dbReference>
<protein>
    <submittedName>
        <fullName evidence="17">G protein-coupled receptor</fullName>
    </submittedName>
</protein>
<dbReference type="InterPro" id="IPR036445">
    <property type="entry name" value="GPCR_2_extracell_dom_sf"/>
</dbReference>